<keyword evidence="7" id="KW-0472">Membrane</keyword>
<name>A0A836ACR3_SHEEP</name>
<dbReference type="GO" id="GO:0051428">
    <property type="term" value="F:peptide hormone receptor binding"/>
    <property type="evidence" value="ECO:0007669"/>
    <property type="project" value="TreeGrafter"/>
</dbReference>
<evidence type="ECO:0000256" key="4">
    <source>
        <dbReference type="ARBA" id="ARBA00022702"/>
    </source>
</evidence>
<keyword evidence="5" id="KW-0027">Amidation</keyword>
<comment type="function">
    <text evidence="6">VIP is a neuropeptide involved in a diverse array of physiological processes through activating the PACAP subfamily of class B1 G protein-coupled receptors: VIP receptor 1 (VPR1) and VIP receptor 2 (VPR2). Abundantly expressed throughout the CNS and peripheral nervous systems where they primarily exert neuroprotective and immune modulatory roles. Also causes vasodilation, lowers arterial blood pressure, stimulates myocardial contractility, increases glycogenolysis and relaxes the smooth muscle of trachea, stomach and gall bladder.</text>
</comment>
<evidence type="ECO:0000256" key="2">
    <source>
        <dbReference type="ARBA" id="ARBA00008369"/>
    </source>
</evidence>
<keyword evidence="7" id="KW-1133">Transmembrane helix</keyword>
<comment type="subcellular location">
    <subcellularLocation>
        <location evidence="1">Secreted</location>
    </subcellularLocation>
</comment>
<evidence type="ECO:0000313" key="9">
    <source>
        <dbReference type="EMBL" id="KAG5205692.1"/>
    </source>
</evidence>
<dbReference type="GO" id="GO:0043005">
    <property type="term" value="C:neuron projection"/>
    <property type="evidence" value="ECO:0007669"/>
    <property type="project" value="TreeGrafter"/>
</dbReference>
<proteinExistence type="inferred from homology"/>
<keyword evidence="4" id="KW-0372">Hormone</keyword>
<dbReference type="EMBL" id="JAEMGP010000008">
    <property type="protein sequence ID" value="KAG5205692.1"/>
    <property type="molecule type" value="Genomic_DNA"/>
</dbReference>
<evidence type="ECO:0000256" key="5">
    <source>
        <dbReference type="ARBA" id="ARBA00022815"/>
    </source>
</evidence>
<evidence type="ECO:0000256" key="6">
    <source>
        <dbReference type="ARBA" id="ARBA00049976"/>
    </source>
</evidence>
<comment type="caution">
    <text evidence="9">The sequence shown here is derived from an EMBL/GenBank/DDBJ whole genome shotgun (WGS) entry which is preliminary data.</text>
</comment>
<organism evidence="9 10">
    <name type="scientific">Ovis aries</name>
    <name type="common">Sheep</name>
    <dbReference type="NCBI Taxonomy" id="9940"/>
    <lineage>
        <taxon>Eukaryota</taxon>
        <taxon>Metazoa</taxon>
        <taxon>Chordata</taxon>
        <taxon>Craniata</taxon>
        <taxon>Vertebrata</taxon>
        <taxon>Euteleostomi</taxon>
        <taxon>Mammalia</taxon>
        <taxon>Eutheria</taxon>
        <taxon>Laurasiatheria</taxon>
        <taxon>Artiodactyla</taxon>
        <taxon>Ruminantia</taxon>
        <taxon>Pecora</taxon>
        <taxon>Bovidae</taxon>
        <taxon>Caprinae</taxon>
        <taxon>Ovis</taxon>
    </lineage>
</organism>
<dbReference type="PANTHER" id="PTHR11213">
    <property type="entry name" value="GLUCAGON-FAMILY NEUROPEPTIDE"/>
    <property type="match status" value="1"/>
</dbReference>
<dbReference type="Pfam" id="PF00123">
    <property type="entry name" value="Hormone_2"/>
    <property type="match status" value="2"/>
</dbReference>
<dbReference type="InterPro" id="IPR046963">
    <property type="entry name" value="VIP/GHRH-like"/>
</dbReference>
<dbReference type="Proteomes" id="UP000664991">
    <property type="component" value="Unassembled WGS sequence"/>
</dbReference>
<dbReference type="GO" id="GO:0005576">
    <property type="term" value="C:extracellular region"/>
    <property type="evidence" value="ECO:0007669"/>
    <property type="project" value="UniProtKB-SubCell"/>
</dbReference>
<keyword evidence="7" id="KW-0812">Transmembrane</keyword>
<dbReference type="GO" id="GO:0045732">
    <property type="term" value="P:positive regulation of protein catabolic process"/>
    <property type="evidence" value="ECO:0007669"/>
    <property type="project" value="UniProtKB-ARBA"/>
</dbReference>
<keyword evidence="3" id="KW-0964">Secreted</keyword>
<dbReference type="GO" id="GO:0048242">
    <property type="term" value="P:epinephrine secretion"/>
    <property type="evidence" value="ECO:0007669"/>
    <property type="project" value="TreeGrafter"/>
</dbReference>
<evidence type="ECO:0000313" key="10">
    <source>
        <dbReference type="Proteomes" id="UP000664991"/>
    </source>
</evidence>
<dbReference type="GO" id="GO:0032880">
    <property type="term" value="P:regulation of protein localization"/>
    <property type="evidence" value="ECO:0007669"/>
    <property type="project" value="TreeGrafter"/>
</dbReference>
<feature type="domain" description="Glucagon / GIP / secretin / VIP family" evidence="8">
    <location>
        <begin position="182"/>
        <end position="204"/>
    </location>
</feature>
<evidence type="ECO:0000256" key="3">
    <source>
        <dbReference type="ARBA" id="ARBA00022525"/>
    </source>
</evidence>
<dbReference type="PROSITE" id="PS00260">
    <property type="entry name" value="GLUCAGON"/>
    <property type="match status" value="2"/>
</dbReference>
<evidence type="ECO:0000256" key="7">
    <source>
        <dbReference type="SAM" id="Phobius"/>
    </source>
</evidence>
<reference evidence="9 10" key="1">
    <citation type="submission" date="2020-12" db="EMBL/GenBank/DDBJ databases">
        <title>De novo assembly of Tibetan sheep genome.</title>
        <authorList>
            <person name="Li X."/>
        </authorList>
    </citation>
    <scope>NUCLEOTIDE SEQUENCE [LARGE SCALE GENOMIC DNA]</scope>
    <source>
        <tissue evidence="9">Heart</tissue>
    </source>
</reference>
<dbReference type="GO" id="GO:0007189">
    <property type="term" value="P:adenylate cyclase-activating G protein-coupled receptor signaling pathway"/>
    <property type="evidence" value="ECO:0007669"/>
    <property type="project" value="UniProtKB-ARBA"/>
</dbReference>
<protein>
    <recommendedName>
        <fullName evidence="8">Glucagon / GIP / secretin / VIP family domain-containing protein</fullName>
    </recommendedName>
</protein>
<evidence type="ECO:0000256" key="1">
    <source>
        <dbReference type="ARBA" id="ARBA00004613"/>
    </source>
</evidence>
<feature type="domain" description="Glucagon / GIP / secretin / VIP family" evidence="8">
    <location>
        <begin position="226"/>
        <end position="248"/>
    </location>
</feature>
<dbReference type="SMART" id="SM00070">
    <property type="entry name" value="GLUCA"/>
    <property type="match status" value="2"/>
</dbReference>
<dbReference type="AlphaFoldDB" id="A0A836ACR3"/>
<dbReference type="Gene3D" id="6.10.250.590">
    <property type="match status" value="2"/>
</dbReference>
<dbReference type="InterPro" id="IPR000532">
    <property type="entry name" value="Glucagon_GIP_secretin_VIP"/>
</dbReference>
<accession>A0A836ACR3</accession>
<sequence length="263" mass="29482">MFWLFDSSTSIQSCLGCVFNDPKQTLSGGLNLQLKMHDSNTDQENLVGTRDAPSDAVNSVQKWWWSLGIGIRQLIRGSPELLTVLETSLRLKMADCEQGPAMETRSKSQLLVFLTLFSVLFSQTLAWPLFGAPSALRMGDRIPFEGANEPDQVSLKADTDILEDALAENDTPYYDVSRNVRHADGVFTSDYSRLLGQLSAKKYLESLIGKRVSNSISEDQGPIKRHSDAVFTDNYTRLRKQMAVKKYLNSILNGKRRILEGKQ</sequence>
<dbReference type="PANTHER" id="PTHR11213:SF5">
    <property type="entry name" value="VIP PEPTIDES"/>
    <property type="match status" value="1"/>
</dbReference>
<feature type="transmembrane region" description="Helical" evidence="7">
    <location>
        <begin position="110"/>
        <end position="130"/>
    </location>
</feature>
<comment type="similarity">
    <text evidence="2">Belongs to the glucagon family.</text>
</comment>
<dbReference type="GO" id="GO:0005184">
    <property type="term" value="F:neuropeptide hormone activity"/>
    <property type="evidence" value="ECO:0007669"/>
    <property type="project" value="InterPro"/>
</dbReference>
<evidence type="ECO:0000259" key="8">
    <source>
        <dbReference type="PROSITE" id="PS00260"/>
    </source>
</evidence>
<gene>
    <name evidence="9" type="ORF">JEQ12_018942</name>
</gene>